<reference evidence="8" key="1">
    <citation type="journal article" date="2019" name="Plants (Basel)">
        <title>Organization Features of the Mitochondrial Genome of Sunflower (Helianthus annuus L.) with ANN2-Type Male-Sterile Cytoplasm.</title>
        <authorList>
            <person name="Makarenko M.S."/>
            <person name="Usatov A.V."/>
            <person name="Tatarinova T.V."/>
            <person name="Azarin K.V."/>
            <person name="Horn R."/>
            <person name="Gavrilova V.A."/>
            <person name="Logacheva M.D."/>
        </authorList>
    </citation>
    <scope>NUCLEOTIDE SEQUENCE</scope>
</reference>
<evidence type="ECO:0008006" key="9">
    <source>
        <dbReference type="Google" id="ProtNLM"/>
    </source>
</evidence>
<gene>
    <name evidence="8" type="primary">orf558</name>
</gene>
<dbReference type="InterPro" id="IPR045187">
    <property type="entry name" value="CcO_II"/>
</dbReference>
<comment type="subcellular location">
    <subcellularLocation>
        <location evidence="1">Membrane</location>
        <topology evidence="1">Multi-pass membrane protein</topology>
    </subcellularLocation>
</comment>
<dbReference type="GO" id="GO:0004129">
    <property type="term" value="F:cytochrome-c oxidase activity"/>
    <property type="evidence" value="ECO:0007669"/>
    <property type="project" value="InterPro"/>
</dbReference>
<feature type="signal peptide" evidence="7">
    <location>
        <begin position="1"/>
        <end position="16"/>
    </location>
</feature>
<dbReference type="EMBL" id="MN175741">
    <property type="protein sequence ID" value="QFS00065.1"/>
    <property type="molecule type" value="Genomic_DNA"/>
</dbReference>
<geneLocation type="mitochondrion" evidence="8"/>
<evidence type="ECO:0000256" key="3">
    <source>
        <dbReference type="ARBA" id="ARBA00022692"/>
    </source>
</evidence>
<sequence>MIVLEWLFLTIAPCDAAEPRQLGSQDAATPMMQGIIDFLHPPLLIIILVFVSGVLLLMERRGPHRIASSSSLSVFAGGAGEDPNRGRRRTPVTRETITTGISLLRQLILEILVDTPDQALREGLNNPSTQAWNRALESALTERFGHSRYTWGHLWNIVNMVLELSEQGERSPFFLRVIALVRARGT</sequence>
<dbReference type="PANTHER" id="PTHR22888:SF9">
    <property type="entry name" value="CYTOCHROME C OXIDASE SUBUNIT 2"/>
    <property type="match status" value="1"/>
</dbReference>
<evidence type="ECO:0000256" key="6">
    <source>
        <dbReference type="SAM" id="Phobius"/>
    </source>
</evidence>
<dbReference type="AlphaFoldDB" id="A0A5P8T0P8"/>
<evidence type="ECO:0000256" key="4">
    <source>
        <dbReference type="ARBA" id="ARBA00022989"/>
    </source>
</evidence>
<proteinExistence type="inferred from homology"/>
<dbReference type="Gene3D" id="1.10.287.90">
    <property type="match status" value="1"/>
</dbReference>
<evidence type="ECO:0000256" key="1">
    <source>
        <dbReference type="ARBA" id="ARBA00004141"/>
    </source>
</evidence>
<feature type="transmembrane region" description="Helical" evidence="6">
    <location>
        <begin position="40"/>
        <end position="58"/>
    </location>
</feature>
<evidence type="ECO:0000256" key="7">
    <source>
        <dbReference type="SAM" id="SignalP"/>
    </source>
</evidence>
<dbReference type="PANTHER" id="PTHR22888">
    <property type="entry name" value="CYTOCHROME C OXIDASE, SUBUNIT II"/>
    <property type="match status" value="1"/>
</dbReference>
<accession>A0A5P8T0P8</accession>
<protein>
    <recommendedName>
        <fullName evidence="9">DUF4129 domain-containing protein</fullName>
    </recommendedName>
</protein>
<evidence type="ECO:0000256" key="5">
    <source>
        <dbReference type="ARBA" id="ARBA00023136"/>
    </source>
</evidence>
<keyword evidence="4 6" id="KW-1133">Transmembrane helix</keyword>
<organism evidence="8">
    <name type="scientific">Helianthus annuus</name>
    <name type="common">Common sunflower</name>
    <dbReference type="NCBI Taxonomy" id="4232"/>
    <lineage>
        <taxon>Eukaryota</taxon>
        <taxon>Viridiplantae</taxon>
        <taxon>Streptophyta</taxon>
        <taxon>Embryophyta</taxon>
        <taxon>Tracheophyta</taxon>
        <taxon>Spermatophyta</taxon>
        <taxon>Magnoliopsida</taxon>
        <taxon>eudicotyledons</taxon>
        <taxon>Gunneridae</taxon>
        <taxon>Pentapetalae</taxon>
        <taxon>asterids</taxon>
        <taxon>campanulids</taxon>
        <taxon>Asterales</taxon>
        <taxon>Asteraceae</taxon>
        <taxon>Asteroideae</taxon>
        <taxon>Heliantheae alliance</taxon>
        <taxon>Heliantheae</taxon>
        <taxon>Helianthus</taxon>
    </lineage>
</organism>
<keyword evidence="5 6" id="KW-0472">Membrane</keyword>
<comment type="similarity">
    <text evidence="2">Belongs to the cytochrome c oxidase subunit 2 family.</text>
</comment>
<dbReference type="SUPFAM" id="SSF81464">
    <property type="entry name" value="Cytochrome c oxidase subunit II-like, transmembrane region"/>
    <property type="match status" value="1"/>
</dbReference>
<feature type="chain" id="PRO_5024422216" description="DUF4129 domain-containing protein" evidence="7">
    <location>
        <begin position="17"/>
        <end position="186"/>
    </location>
</feature>
<name>A0A5P8T0P8_HELAN</name>
<keyword evidence="3 6" id="KW-0812">Transmembrane</keyword>
<keyword evidence="7" id="KW-0732">Signal</keyword>
<keyword evidence="8" id="KW-0496">Mitochondrion</keyword>
<evidence type="ECO:0000313" key="8">
    <source>
        <dbReference type="EMBL" id="QFS00065.1"/>
    </source>
</evidence>
<evidence type="ECO:0000256" key="2">
    <source>
        <dbReference type="ARBA" id="ARBA00007866"/>
    </source>
</evidence>
<dbReference type="GO" id="GO:0016020">
    <property type="term" value="C:membrane"/>
    <property type="evidence" value="ECO:0007669"/>
    <property type="project" value="UniProtKB-SubCell"/>
</dbReference>
<dbReference type="InterPro" id="IPR036257">
    <property type="entry name" value="Cyt_c_oxidase_su2_TM_sf"/>
</dbReference>